<sequence>MLICVPISDVETYMTAAAYPESNTSSTRIVEINPFCYNDEKYKCLCKKIHIKVGTYFFAYLTIIAYIISTILAWVFESHYIVSIGISILASIAILTSILLIFGVKKEKRQLCLPYLVFCIISIVVLATFIILCTLVIINRNHESVKNILFPNSGEGNLNKEQRENLVTNISILIAISLSFLLITIWAFFIVFRTYRFIGDILAARKPIKVLKNAESM</sequence>
<dbReference type="AlphaFoldDB" id="A0A0N4ZRD1"/>
<dbReference type="PANTHER" id="PTHR34851:SF5">
    <property type="entry name" value="MARVEL DOMAIN-CONTAINING PROTEIN"/>
    <property type="match status" value="1"/>
</dbReference>
<feature type="transmembrane region" description="Helical" evidence="1">
    <location>
        <begin position="170"/>
        <end position="192"/>
    </location>
</feature>
<keyword evidence="1" id="KW-1133">Transmembrane helix</keyword>
<proteinExistence type="predicted"/>
<dbReference type="Pfam" id="PF25093">
    <property type="entry name" value="DUF7807"/>
    <property type="match status" value="1"/>
</dbReference>
<organism evidence="2 3">
    <name type="scientific">Parastrongyloides trichosuri</name>
    <name type="common">Possum-specific nematode worm</name>
    <dbReference type="NCBI Taxonomy" id="131310"/>
    <lineage>
        <taxon>Eukaryota</taxon>
        <taxon>Metazoa</taxon>
        <taxon>Ecdysozoa</taxon>
        <taxon>Nematoda</taxon>
        <taxon>Chromadorea</taxon>
        <taxon>Rhabditida</taxon>
        <taxon>Tylenchina</taxon>
        <taxon>Panagrolaimomorpha</taxon>
        <taxon>Strongyloidoidea</taxon>
        <taxon>Strongyloididae</taxon>
        <taxon>Parastrongyloides</taxon>
    </lineage>
</organism>
<dbReference type="InterPro" id="IPR056709">
    <property type="entry name" value="DUF7807"/>
</dbReference>
<keyword evidence="1" id="KW-0812">Transmembrane</keyword>
<feature type="transmembrane region" description="Helical" evidence="1">
    <location>
        <begin position="82"/>
        <end position="103"/>
    </location>
</feature>
<evidence type="ECO:0000256" key="1">
    <source>
        <dbReference type="SAM" id="Phobius"/>
    </source>
</evidence>
<dbReference type="WBParaSite" id="PTRK_0001106600.1">
    <property type="protein sequence ID" value="PTRK_0001106600.1"/>
    <property type="gene ID" value="PTRK_0001106600"/>
</dbReference>
<accession>A0A0N4ZRD1</accession>
<feature type="transmembrane region" description="Helical" evidence="1">
    <location>
        <begin position="57"/>
        <end position="76"/>
    </location>
</feature>
<evidence type="ECO:0000313" key="2">
    <source>
        <dbReference type="Proteomes" id="UP000038045"/>
    </source>
</evidence>
<protein>
    <submittedName>
        <fullName evidence="3">Uncharacterized protein</fullName>
    </submittedName>
</protein>
<feature type="transmembrane region" description="Helical" evidence="1">
    <location>
        <begin position="115"/>
        <end position="138"/>
    </location>
</feature>
<dbReference type="Proteomes" id="UP000038045">
    <property type="component" value="Unplaced"/>
</dbReference>
<name>A0A0N4ZRD1_PARTI</name>
<evidence type="ECO:0000313" key="3">
    <source>
        <dbReference type="WBParaSite" id="PTRK_0001106600.1"/>
    </source>
</evidence>
<keyword evidence="1" id="KW-0472">Membrane</keyword>
<keyword evidence="2" id="KW-1185">Reference proteome</keyword>
<dbReference type="PANTHER" id="PTHR34851">
    <property type="entry name" value="PROTEIN CBG05235-RELATED"/>
    <property type="match status" value="1"/>
</dbReference>
<reference evidence="3" key="1">
    <citation type="submission" date="2017-02" db="UniProtKB">
        <authorList>
            <consortium name="WormBaseParasite"/>
        </authorList>
    </citation>
    <scope>IDENTIFICATION</scope>
</reference>